<dbReference type="Gene3D" id="3.90.45.10">
    <property type="entry name" value="Peptide deformylase"/>
    <property type="match status" value="1"/>
</dbReference>
<dbReference type="NCBIfam" id="TIGR00079">
    <property type="entry name" value="pept_deformyl"/>
    <property type="match status" value="1"/>
</dbReference>
<organism evidence="3 4">
    <name type="scientific">Chlamydia ibidis 10-1398/6</name>
    <dbReference type="NCBI Taxonomy" id="1046581"/>
    <lineage>
        <taxon>Bacteria</taxon>
        <taxon>Pseudomonadati</taxon>
        <taxon>Chlamydiota</taxon>
        <taxon>Chlamydiia</taxon>
        <taxon>Chlamydiales</taxon>
        <taxon>Chlamydiaceae</taxon>
        <taxon>Chlamydia/Chlamydophila group</taxon>
        <taxon>Chlamydia</taxon>
    </lineage>
</organism>
<comment type="function">
    <text evidence="2">Removes the formyl group from the N-terminal Met of newly synthesized proteins. Requires at least a dipeptide for an efficient rate of reaction. N-terminal L-methionine is a prerequisite for activity but the enzyme has broad specificity at other positions.</text>
</comment>
<evidence type="ECO:0000256" key="2">
    <source>
        <dbReference type="HAMAP-Rule" id="MF_00163"/>
    </source>
</evidence>
<keyword evidence="2" id="KW-0408">Iron</keyword>
<proteinExistence type="inferred from homology"/>
<evidence type="ECO:0000313" key="3">
    <source>
        <dbReference type="EMBL" id="EQM62852.1"/>
    </source>
</evidence>
<keyword evidence="4" id="KW-1185">Reference proteome</keyword>
<dbReference type="InterPro" id="IPR023635">
    <property type="entry name" value="Peptide_deformylase"/>
</dbReference>
<name>A0ABN3KR09_9CHLA</name>
<comment type="catalytic activity">
    <reaction evidence="2">
        <text>N-terminal N-formyl-L-methionyl-[peptide] + H2O = N-terminal L-methionyl-[peptide] + formate</text>
        <dbReference type="Rhea" id="RHEA:24420"/>
        <dbReference type="Rhea" id="RHEA-COMP:10639"/>
        <dbReference type="Rhea" id="RHEA-COMP:10640"/>
        <dbReference type="ChEBI" id="CHEBI:15377"/>
        <dbReference type="ChEBI" id="CHEBI:15740"/>
        <dbReference type="ChEBI" id="CHEBI:49298"/>
        <dbReference type="ChEBI" id="CHEBI:64731"/>
        <dbReference type="EC" id="3.5.1.88"/>
    </reaction>
</comment>
<comment type="similarity">
    <text evidence="1 2">Belongs to the polypeptide deformylase family.</text>
</comment>
<comment type="cofactor">
    <cofactor evidence="2">
        <name>Fe(2+)</name>
        <dbReference type="ChEBI" id="CHEBI:29033"/>
    </cofactor>
    <text evidence="2">Binds 1 Fe(2+) ion.</text>
</comment>
<keyword evidence="2" id="KW-0479">Metal-binding</keyword>
<dbReference type="HAMAP" id="MF_00163">
    <property type="entry name" value="Pep_deformylase"/>
    <property type="match status" value="1"/>
</dbReference>
<dbReference type="Pfam" id="PF01327">
    <property type="entry name" value="Pep_deformylase"/>
    <property type="match status" value="1"/>
</dbReference>
<dbReference type="InterPro" id="IPR036821">
    <property type="entry name" value="Peptide_deformylase_sf"/>
</dbReference>
<dbReference type="GO" id="GO:0042586">
    <property type="term" value="F:peptide deformylase activity"/>
    <property type="evidence" value="ECO:0007669"/>
    <property type="project" value="UniProtKB-EC"/>
</dbReference>
<dbReference type="PIRSF" id="PIRSF004749">
    <property type="entry name" value="Pep_def"/>
    <property type="match status" value="1"/>
</dbReference>
<keyword evidence="2 3" id="KW-0378">Hydrolase</keyword>
<accession>A0ABN3KR09</accession>
<feature type="binding site" evidence="2">
    <location>
        <position position="141"/>
    </location>
    <ligand>
        <name>Fe cation</name>
        <dbReference type="ChEBI" id="CHEBI:24875"/>
    </ligand>
</feature>
<sequence length="180" mass="20414">MIRDLAYYGNAVLRKEADSITEITDDIRNLVQDMYETMVAHKGVGLAAPQVGKSLRLFVMCVSGETEDGELIFCDFPRVYINPVISHCSEDLVIGREGCLSIPGLRGDVFRPNKITVTAMNLDGQTFVEEWEGFPARIIMHETDHLNGILYIDKMEEPRDLKKFRAALEKIKRRYNSSVT</sequence>
<protein>
    <recommendedName>
        <fullName evidence="2">Peptide deformylase</fullName>
        <shortName evidence="2">PDF</shortName>
        <ecNumber evidence="2">3.5.1.88</ecNumber>
    </recommendedName>
    <alternativeName>
        <fullName evidence="2">Polypeptide deformylase</fullName>
    </alternativeName>
</protein>
<dbReference type="PRINTS" id="PR01576">
    <property type="entry name" value="PDEFORMYLASE"/>
</dbReference>
<keyword evidence="2" id="KW-0648">Protein biosynthesis</keyword>
<dbReference type="EC" id="3.5.1.88" evidence="2"/>
<dbReference type="NCBIfam" id="NF001159">
    <property type="entry name" value="PRK00150.1-3"/>
    <property type="match status" value="1"/>
</dbReference>
<dbReference type="PANTHER" id="PTHR10458">
    <property type="entry name" value="PEPTIDE DEFORMYLASE"/>
    <property type="match status" value="1"/>
</dbReference>
<dbReference type="SUPFAM" id="SSF56420">
    <property type="entry name" value="Peptide deformylase"/>
    <property type="match status" value="1"/>
</dbReference>
<feature type="active site" evidence="2">
    <location>
        <position position="142"/>
    </location>
</feature>
<dbReference type="EMBL" id="APJW01000001">
    <property type="protein sequence ID" value="EQM62852.1"/>
    <property type="molecule type" value="Genomic_DNA"/>
</dbReference>
<evidence type="ECO:0000256" key="1">
    <source>
        <dbReference type="ARBA" id="ARBA00010759"/>
    </source>
</evidence>
<dbReference type="RefSeq" id="WP_020370352.1">
    <property type="nucleotide sequence ID" value="NZ_APJW01000001.1"/>
</dbReference>
<feature type="binding site" evidence="2">
    <location>
        <position position="99"/>
    </location>
    <ligand>
        <name>Fe cation</name>
        <dbReference type="ChEBI" id="CHEBI:24875"/>
    </ligand>
</feature>
<dbReference type="Proteomes" id="UP000016064">
    <property type="component" value="Unassembled WGS sequence"/>
</dbReference>
<feature type="binding site" evidence="2">
    <location>
        <position position="145"/>
    </location>
    <ligand>
        <name>Fe cation</name>
        <dbReference type="ChEBI" id="CHEBI:24875"/>
    </ligand>
</feature>
<reference evidence="3 4" key="1">
    <citation type="submission" date="2013-07" db="EMBL/GenBank/DDBJ databases">
        <title>Isolation of a new Chlamydia species from the feral Sacred Ibis (Threskiornis aethiopicus): Chlamydia ibidis.</title>
        <authorList>
            <person name="Vorimore F."/>
            <person name="Hsia R.-C."/>
            <person name="Huot-Creasy H."/>
            <person name="Bastian S."/>
            <person name="Deruyter L."/>
            <person name="Passet A."/>
            <person name="Sachse K."/>
            <person name="Bavoil P."/>
            <person name="Myers G."/>
            <person name="Laroucau K."/>
        </authorList>
    </citation>
    <scope>NUCLEOTIDE SEQUENCE [LARGE SCALE GENOMIC DNA]</scope>
    <source>
        <strain evidence="3 4">10-1398/6</strain>
    </source>
</reference>
<dbReference type="PANTHER" id="PTHR10458:SF22">
    <property type="entry name" value="PEPTIDE DEFORMYLASE"/>
    <property type="match status" value="1"/>
</dbReference>
<dbReference type="CDD" id="cd00487">
    <property type="entry name" value="Pep_deformylase"/>
    <property type="match status" value="1"/>
</dbReference>
<evidence type="ECO:0000313" key="4">
    <source>
        <dbReference type="Proteomes" id="UP000016064"/>
    </source>
</evidence>
<comment type="caution">
    <text evidence="3">The sequence shown here is derived from an EMBL/GenBank/DDBJ whole genome shotgun (WGS) entry which is preliminary data.</text>
</comment>
<gene>
    <name evidence="2 3" type="primary">def</name>
    <name evidence="3" type="ORF">H359_0399</name>
</gene>